<comment type="caution">
    <text evidence="2">The sequence shown here is derived from an EMBL/GenBank/DDBJ whole genome shotgun (WGS) entry which is preliminary data.</text>
</comment>
<feature type="compositionally biased region" description="Basic and acidic residues" evidence="1">
    <location>
        <begin position="262"/>
        <end position="273"/>
    </location>
</feature>
<dbReference type="EMBL" id="JAFMNX010000001">
    <property type="protein sequence ID" value="MBS9720042.1"/>
    <property type="molecule type" value="Genomic_DNA"/>
</dbReference>
<keyword evidence="3" id="KW-1185">Reference proteome</keyword>
<sequence length="301" mass="32276">MKHLLERYLPLRNAENEGGGGGGGTPPPAGAPGGEGGRPAADGSPPASDPPAGPYRPQGLPDTMFGENDRDTMDKMATALNGYRTRDSERGVPETADAYQTFDLDKVDEAVRPQLEALSSDLLFKAVADVALEEKVPVGAMQKIVTTLYSEAAKAGIFEPFLDVTAERQALIPTEAQNLPKAEQDRAIDARMQANEDFVKLLMKPGEDGKSQIDQATGEHVMLMLMDSANGNKFLEFFRSQMTGAEKPQPLGGGLGSGGGGESREALRAEMAKPEMQPNHPKFDRAAYDALDEKYKKLIGN</sequence>
<gene>
    <name evidence="2" type="ORF">JYU29_04985</name>
</gene>
<reference evidence="2 3" key="1">
    <citation type="submission" date="2021-03" db="EMBL/GenBank/DDBJ databases">
        <title>Tianweitania aestuarii sp. nov., isolated from a tidal flat.</title>
        <authorList>
            <person name="Park S."/>
            <person name="Yoon J.-H."/>
        </authorList>
    </citation>
    <scope>NUCLEOTIDE SEQUENCE [LARGE SCALE GENOMIC DNA]</scope>
    <source>
        <strain evidence="2 3">BSSL-BM11</strain>
    </source>
</reference>
<dbReference type="RefSeq" id="WP_213983614.1">
    <property type="nucleotide sequence ID" value="NZ_JAFMNX010000001.1"/>
</dbReference>
<protein>
    <submittedName>
        <fullName evidence="2">Uncharacterized protein</fullName>
    </submittedName>
</protein>
<dbReference type="Proteomes" id="UP001297272">
    <property type="component" value="Unassembled WGS sequence"/>
</dbReference>
<name>A0ABS5RWH8_9HYPH</name>
<feature type="compositionally biased region" description="Gly residues" evidence="1">
    <location>
        <begin position="251"/>
        <end position="261"/>
    </location>
</feature>
<evidence type="ECO:0000313" key="2">
    <source>
        <dbReference type="EMBL" id="MBS9720042.1"/>
    </source>
</evidence>
<accession>A0ABS5RWH8</accession>
<organism evidence="2 3">
    <name type="scientific">Tianweitania aestuarii</name>
    <dbReference type="NCBI Taxonomy" id="2814886"/>
    <lineage>
        <taxon>Bacteria</taxon>
        <taxon>Pseudomonadati</taxon>
        <taxon>Pseudomonadota</taxon>
        <taxon>Alphaproteobacteria</taxon>
        <taxon>Hyphomicrobiales</taxon>
        <taxon>Phyllobacteriaceae</taxon>
        <taxon>Tianweitania</taxon>
    </lineage>
</organism>
<evidence type="ECO:0000313" key="3">
    <source>
        <dbReference type="Proteomes" id="UP001297272"/>
    </source>
</evidence>
<feature type="region of interest" description="Disordered" evidence="1">
    <location>
        <begin position="245"/>
        <end position="285"/>
    </location>
</feature>
<proteinExistence type="predicted"/>
<feature type="region of interest" description="Disordered" evidence="1">
    <location>
        <begin position="1"/>
        <end position="69"/>
    </location>
</feature>
<evidence type="ECO:0000256" key="1">
    <source>
        <dbReference type="SAM" id="MobiDB-lite"/>
    </source>
</evidence>